<organism evidence="2 3">
    <name type="scientific">Corynebacterium breve</name>
    <dbReference type="NCBI Taxonomy" id="3049799"/>
    <lineage>
        <taxon>Bacteria</taxon>
        <taxon>Bacillati</taxon>
        <taxon>Actinomycetota</taxon>
        <taxon>Actinomycetes</taxon>
        <taxon>Mycobacteriales</taxon>
        <taxon>Corynebacteriaceae</taxon>
        <taxon>Corynebacterium</taxon>
    </lineage>
</organism>
<reference evidence="2 3" key="1">
    <citation type="submission" date="2023-05" db="EMBL/GenBank/DDBJ databases">
        <title>Corynebacterium suedekumii sp. nov. and Corynebacterium breve sp. nov. isolated from raw cow's milk.</title>
        <authorList>
            <person name="Baer M.K."/>
            <person name="Mehl L."/>
            <person name="Hellmuth R."/>
            <person name="Marke G."/>
            <person name="Lipski A."/>
        </authorList>
    </citation>
    <scope>NUCLEOTIDE SEQUENCE [LARGE SCALE GENOMIC DNA]</scope>
    <source>
        <strain evidence="2 3">R4</strain>
    </source>
</reference>
<evidence type="ECO:0000313" key="2">
    <source>
        <dbReference type="EMBL" id="WIM67716.1"/>
    </source>
</evidence>
<dbReference type="Gene3D" id="3.30.70.2660">
    <property type="match status" value="1"/>
</dbReference>
<sequence>MSCLLLHLEGPLQAWGSSSRFTIRATENLPTKSGVIGLLAAAEGRAREDDITDLVKLRFGTRIEAPGTVLRDFQTETDWRTGKSKALTQRYYLQDAKFLAVVEGETSMLESLQQALRRPAFPLFLGRRACAPSRPIAGDIVEGNLVDALETTSWNASKHDRRRQESKVILPYSRDVLDDESAEEMIRDEPVSFSQSDRRYNLRGVIHGFVEITNKSATTPRSSVHDPMAALGGA</sequence>
<dbReference type="InterPro" id="IPR010147">
    <property type="entry name" value="CRISPR-assoc_prot_CasD"/>
</dbReference>
<dbReference type="Pfam" id="PF09704">
    <property type="entry name" value="Cas_Cas5d"/>
    <property type="match status" value="1"/>
</dbReference>
<protein>
    <submittedName>
        <fullName evidence="2">Type I-E CRISPR-associated protein Cas5/CasD</fullName>
    </submittedName>
</protein>
<dbReference type="InterPro" id="IPR013422">
    <property type="entry name" value="CRISPR-assoc_prot_Cas5_N"/>
</dbReference>
<dbReference type="InterPro" id="IPR021124">
    <property type="entry name" value="CRISPR-assoc_prot_Cas5"/>
</dbReference>
<name>A0ABY8VFH2_9CORY</name>
<dbReference type="CDD" id="cd09756">
    <property type="entry name" value="Cas5_I-E"/>
    <property type="match status" value="1"/>
</dbReference>
<dbReference type="NCBIfam" id="TIGR02593">
    <property type="entry name" value="CRISPR_cas5"/>
    <property type="match status" value="1"/>
</dbReference>
<dbReference type="RefSeq" id="WP_284825017.1">
    <property type="nucleotide sequence ID" value="NZ_CP126969.1"/>
</dbReference>
<keyword evidence="3" id="KW-1185">Reference proteome</keyword>
<gene>
    <name evidence="2" type="primary">cas5e</name>
    <name evidence="2" type="ORF">QP027_11665</name>
</gene>
<accession>A0ABY8VFH2</accession>
<evidence type="ECO:0000313" key="3">
    <source>
        <dbReference type="Proteomes" id="UP001225598"/>
    </source>
</evidence>
<dbReference type="NCBIfam" id="TIGR01868">
    <property type="entry name" value="casD_Cas5e"/>
    <property type="match status" value="1"/>
</dbReference>
<evidence type="ECO:0000256" key="1">
    <source>
        <dbReference type="ARBA" id="ARBA00023118"/>
    </source>
</evidence>
<keyword evidence="1" id="KW-0051">Antiviral defense</keyword>
<dbReference type="Proteomes" id="UP001225598">
    <property type="component" value="Chromosome"/>
</dbReference>
<proteinExistence type="predicted"/>
<dbReference type="EMBL" id="CP126969">
    <property type="protein sequence ID" value="WIM67716.1"/>
    <property type="molecule type" value="Genomic_DNA"/>
</dbReference>